<evidence type="ECO:0000256" key="2">
    <source>
        <dbReference type="ARBA" id="ARBA00023125"/>
    </source>
</evidence>
<feature type="domain" description="Myb-like" evidence="4">
    <location>
        <begin position="120"/>
        <end position="171"/>
    </location>
</feature>
<dbReference type="InterPro" id="IPR017930">
    <property type="entry name" value="Myb_dom"/>
</dbReference>
<feature type="region of interest" description="Disordered" evidence="3">
    <location>
        <begin position="261"/>
        <end position="289"/>
    </location>
</feature>
<reference evidence="6" key="1">
    <citation type="submission" date="2020-10" db="EMBL/GenBank/DDBJ databases">
        <authorList>
            <person name="Han B."/>
            <person name="Lu T."/>
            <person name="Zhao Q."/>
            <person name="Huang X."/>
            <person name="Zhao Y."/>
        </authorList>
    </citation>
    <scope>NUCLEOTIDE SEQUENCE</scope>
</reference>
<sequence length="435" mass="48941">MDFSCFQPHAGICGYMPFDSYMQQNGRYEIHPVDHHPFEVIGDYTSGAFNDLGHQFFAEREIKKPIFNHASPIGHRVGSQLPLLTPKTEVSHLMDSGLGSYKAYEMNRRFLPRKKTSLKKVNIVKGQWTPEEDRKLVKLVEQFGLRKWSYIAQLLPGRVGKQCRERWHNHLRPNIKKDIWSDEEDMVLIQAHKEVGNRWAEIAKRLPGRTENSVKNHWNATKRRQFARRRRSRASSSKGPKSGTLLQNYIKGLGFGPTSNKTVALAPLPEPTPLPSSSPETPGATKPAKTDEIKLENILDSQGILLPIMDEYVCSESQSCEDLLAPLCDGFSVEMCDGLFDVNEGGFQVCSVDDDDIDMNYIFDHIDHHAIKVDPEEIDMVMMMMWDGNDALGCTAEPAAGPAAAHVETVHVKEEMDLIEMVAATQNCGEAGNLH</sequence>
<dbReference type="OrthoDB" id="2143914at2759"/>
<dbReference type="PROSITE" id="PS51294">
    <property type="entry name" value="HTH_MYB"/>
    <property type="match status" value="2"/>
</dbReference>
<dbReference type="InterPro" id="IPR009057">
    <property type="entry name" value="Homeodomain-like_sf"/>
</dbReference>
<evidence type="ECO:0000313" key="7">
    <source>
        <dbReference type="Proteomes" id="UP000604825"/>
    </source>
</evidence>
<comment type="caution">
    <text evidence="6">The sequence shown here is derived from an EMBL/GenBank/DDBJ whole genome shotgun (WGS) entry which is preliminary data.</text>
</comment>
<dbReference type="SUPFAM" id="SSF46689">
    <property type="entry name" value="Homeodomain-like"/>
    <property type="match status" value="1"/>
</dbReference>
<dbReference type="PANTHER" id="PTHR45614">
    <property type="entry name" value="MYB PROTEIN-RELATED"/>
    <property type="match status" value="1"/>
</dbReference>
<dbReference type="AlphaFoldDB" id="A0A811RE15"/>
<feature type="domain" description="HTH myb-type" evidence="5">
    <location>
        <begin position="176"/>
        <end position="226"/>
    </location>
</feature>
<keyword evidence="7" id="KW-1185">Reference proteome</keyword>
<dbReference type="Pfam" id="PF13921">
    <property type="entry name" value="Myb_DNA-bind_6"/>
    <property type="match status" value="1"/>
</dbReference>
<dbReference type="GO" id="GO:0000981">
    <property type="term" value="F:DNA-binding transcription factor activity, RNA polymerase II-specific"/>
    <property type="evidence" value="ECO:0007669"/>
    <property type="project" value="TreeGrafter"/>
</dbReference>
<dbReference type="PROSITE" id="PS50090">
    <property type="entry name" value="MYB_LIKE"/>
    <property type="match status" value="2"/>
</dbReference>
<evidence type="ECO:0000259" key="5">
    <source>
        <dbReference type="PROSITE" id="PS51294"/>
    </source>
</evidence>
<name>A0A811RE15_9POAL</name>
<dbReference type="PANTHER" id="PTHR45614:SF285">
    <property type="entry name" value="TRANSCRIPTION FACTOR MYB98"/>
    <property type="match status" value="1"/>
</dbReference>
<dbReference type="SMART" id="SM00717">
    <property type="entry name" value="SANT"/>
    <property type="match status" value="2"/>
</dbReference>
<protein>
    <submittedName>
        <fullName evidence="6">Uncharacterized protein</fullName>
    </submittedName>
</protein>
<proteinExistence type="predicted"/>
<dbReference type="InterPro" id="IPR001005">
    <property type="entry name" value="SANT/Myb"/>
</dbReference>
<gene>
    <name evidence="6" type="ORF">NCGR_LOCUS51557</name>
</gene>
<evidence type="ECO:0000259" key="4">
    <source>
        <dbReference type="PROSITE" id="PS50090"/>
    </source>
</evidence>
<dbReference type="Proteomes" id="UP000604825">
    <property type="component" value="Unassembled WGS sequence"/>
</dbReference>
<keyword evidence="1" id="KW-0677">Repeat</keyword>
<dbReference type="Gene3D" id="1.10.10.60">
    <property type="entry name" value="Homeodomain-like"/>
    <property type="match status" value="2"/>
</dbReference>
<feature type="compositionally biased region" description="Basic residues" evidence="3">
    <location>
        <begin position="220"/>
        <end position="233"/>
    </location>
</feature>
<feature type="region of interest" description="Disordered" evidence="3">
    <location>
        <begin position="220"/>
        <end position="245"/>
    </location>
</feature>
<evidence type="ECO:0000313" key="6">
    <source>
        <dbReference type="EMBL" id="CAD6268252.1"/>
    </source>
</evidence>
<organism evidence="6 7">
    <name type="scientific">Miscanthus lutarioriparius</name>
    <dbReference type="NCBI Taxonomy" id="422564"/>
    <lineage>
        <taxon>Eukaryota</taxon>
        <taxon>Viridiplantae</taxon>
        <taxon>Streptophyta</taxon>
        <taxon>Embryophyta</taxon>
        <taxon>Tracheophyta</taxon>
        <taxon>Spermatophyta</taxon>
        <taxon>Magnoliopsida</taxon>
        <taxon>Liliopsida</taxon>
        <taxon>Poales</taxon>
        <taxon>Poaceae</taxon>
        <taxon>PACMAD clade</taxon>
        <taxon>Panicoideae</taxon>
        <taxon>Andropogonodae</taxon>
        <taxon>Andropogoneae</taxon>
        <taxon>Saccharinae</taxon>
        <taxon>Miscanthus</taxon>
    </lineage>
</organism>
<dbReference type="CDD" id="cd00167">
    <property type="entry name" value="SANT"/>
    <property type="match status" value="2"/>
</dbReference>
<evidence type="ECO:0000256" key="1">
    <source>
        <dbReference type="ARBA" id="ARBA00022737"/>
    </source>
</evidence>
<feature type="domain" description="Myb-like" evidence="4">
    <location>
        <begin position="172"/>
        <end position="222"/>
    </location>
</feature>
<dbReference type="FunFam" id="1.10.10.60:FF:000010">
    <property type="entry name" value="Transcriptional activator Myb isoform A"/>
    <property type="match status" value="1"/>
</dbReference>
<dbReference type="GO" id="GO:0000978">
    <property type="term" value="F:RNA polymerase II cis-regulatory region sequence-specific DNA binding"/>
    <property type="evidence" value="ECO:0007669"/>
    <property type="project" value="TreeGrafter"/>
</dbReference>
<dbReference type="InterPro" id="IPR050560">
    <property type="entry name" value="MYB_TF"/>
</dbReference>
<evidence type="ECO:0000256" key="3">
    <source>
        <dbReference type="SAM" id="MobiDB-lite"/>
    </source>
</evidence>
<keyword evidence="2" id="KW-0238">DNA-binding</keyword>
<feature type="domain" description="HTH myb-type" evidence="5">
    <location>
        <begin position="120"/>
        <end position="175"/>
    </location>
</feature>
<dbReference type="EMBL" id="CAJGYO010000014">
    <property type="protein sequence ID" value="CAD6268252.1"/>
    <property type="molecule type" value="Genomic_DNA"/>
</dbReference>
<dbReference type="GO" id="GO:0005634">
    <property type="term" value="C:nucleus"/>
    <property type="evidence" value="ECO:0007669"/>
    <property type="project" value="TreeGrafter"/>
</dbReference>
<accession>A0A811RE15</accession>